<dbReference type="InterPro" id="IPR046341">
    <property type="entry name" value="SET_dom_sf"/>
</dbReference>
<evidence type="ECO:0000256" key="7">
    <source>
        <dbReference type="ARBA" id="ARBA00022833"/>
    </source>
</evidence>
<dbReference type="InterPro" id="IPR001214">
    <property type="entry name" value="SET_dom"/>
</dbReference>
<dbReference type="SUPFAM" id="SSF82199">
    <property type="entry name" value="SET domain"/>
    <property type="match status" value="1"/>
</dbReference>
<dbReference type="InterPro" id="IPR050973">
    <property type="entry name" value="H3K9_Histone-Lys_N-MTase"/>
</dbReference>
<dbReference type="Proteomes" id="UP000823775">
    <property type="component" value="Unassembled WGS sequence"/>
</dbReference>
<accession>A0ABS8SW32</accession>
<evidence type="ECO:0000256" key="3">
    <source>
        <dbReference type="ARBA" id="ARBA00022603"/>
    </source>
</evidence>
<name>A0ABS8SW32_DATST</name>
<evidence type="ECO:0000313" key="11">
    <source>
        <dbReference type="Proteomes" id="UP000823775"/>
    </source>
</evidence>
<sequence length="339" mass="36869">MDKQQRAGEREKDDGDGGGGLLCRLAHLVLPYLEPTDLASVSATCKVLHVVSKAITSRRISDASRHLENHPIPFFNSVDSELYANFIYTPVQTLPSSPSIANLCWGGDISGRSDRVRPDPFLVRVEGAHGCDCGSCDSDSGSNCPCMDFSGLPTRECGPSCRCGSECGNRLTQKGLSAKVKVVKDRRKGWSLCAAELIPKGKFICEYTGELLSTEEARKRQKLYDEIQKSSKRHFSPALLVVKEHLPSGNVCMRINIDATRIGNIARFINHSCDGGNLCTLIVRSSGALLPRVCFFSSRVILENEELAFSYGDTAVNSTGSQCFCNSASCRGILPAEHT</sequence>
<dbReference type="PANTHER" id="PTHR46223">
    <property type="entry name" value="HISTONE-LYSINE N-METHYLTRANSFERASE SUV39H"/>
    <property type="match status" value="1"/>
</dbReference>
<keyword evidence="11" id="KW-1185">Reference proteome</keyword>
<evidence type="ECO:0008006" key="12">
    <source>
        <dbReference type="Google" id="ProtNLM"/>
    </source>
</evidence>
<dbReference type="PROSITE" id="PS50868">
    <property type="entry name" value="POST_SET"/>
    <property type="match status" value="1"/>
</dbReference>
<dbReference type="SMART" id="SM00317">
    <property type="entry name" value="SET"/>
    <property type="match status" value="1"/>
</dbReference>
<dbReference type="InterPro" id="IPR003616">
    <property type="entry name" value="Post-SET_dom"/>
</dbReference>
<dbReference type="EMBL" id="JACEIK010000872">
    <property type="protein sequence ID" value="MCD7463227.1"/>
    <property type="molecule type" value="Genomic_DNA"/>
</dbReference>
<evidence type="ECO:0000259" key="9">
    <source>
        <dbReference type="PROSITE" id="PS50868"/>
    </source>
</evidence>
<dbReference type="PANTHER" id="PTHR46223:SF3">
    <property type="entry name" value="HISTONE-LYSINE N-METHYLTRANSFERASE SET-23"/>
    <property type="match status" value="1"/>
</dbReference>
<evidence type="ECO:0000313" key="10">
    <source>
        <dbReference type="EMBL" id="MCD7463227.1"/>
    </source>
</evidence>
<reference evidence="10 11" key="1">
    <citation type="journal article" date="2021" name="BMC Genomics">
        <title>Datura genome reveals duplications of psychoactive alkaloid biosynthetic genes and high mutation rate following tissue culture.</title>
        <authorList>
            <person name="Rajewski A."/>
            <person name="Carter-House D."/>
            <person name="Stajich J."/>
            <person name="Litt A."/>
        </authorList>
    </citation>
    <scope>NUCLEOTIDE SEQUENCE [LARGE SCALE GENOMIC DNA]</scope>
    <source>
        <strain evidence="10">AR-01</strain>
    </source>
</reference>
<dbReference type="Pfam" id="PF00856">
    <property type="entry name" value="SET"/>
    <property type="match status" value="1"/>
</dbReference>
<comment type="caution">
    <text evidence="10">The sequence shown here is derived from an EMBL/GenBank/DDBJ whole genome shotgun (WGS) entry which is preliminary data.</text>
</comment>
<protein>
    <recommendedName>
        <fullName evidence="12">Histone-lysine N-methyltransferase SUVR3</fullName>
    </recommendedName>
</protein>
<proteinExistence type="predicted"/>
<evidence type="ECO:0000256" key="1">
    <source>
        <dbReference type="ARBA" id="ARBA00004286"/>
    </source>
</evidence>
<keyword evidence="5" id="KW-0949">S-adenosyl-L-methionine</keyword>
<evidence type="ECO:0000256" key="6">
    <source>
        <dbReference type="ARBA" id="ARBA00022723"/>
    </source>
</evidence>
<feature type="domain" description="Post-SET" evidence="9">
    <location>
        <begin position="319"/>
        <end position="335"/>
    </location>
</feature>
<evidence type="ECO:0000256" key="5">
    <source>
        <dbReference type="ARBA" id="ARBA00022691"/>
    </source>
</evidence>
<keyword evidence="7" id="KW-0862">Zinc</keyword>
<comment type="subcellular location">
    <subcellularLocation>
        <location evidence="1">Chromosome</location>
    </subcellularLocation>
</comment>
<organism evidence="10 11">
    <name type="scientific">Datura stramonium</name>
    <name type="common">Jimsonweed</name>
    <name type="synonym">Common thornapple</name>
    <dbReference type="NCBI Taxonomy" id="4076"/>
    <lineage>
        <taxon>Eukaryota</taxon>
        <taxon>Viridiplantae</taxon>
        <taxon>Streptophyta</taxon>
        <taxon>Embryophyta</taxon>
        <taxon>Tracheophyta</taxon>
        <taxon>Spermatophyta</taxon>
        <taxon>Magnoliopsida</taxon>
        <taxon>eudicotyledons</taxon>
        <taxon>Gunneridae</taxon>
        <taxon>Pentapetalae</taxon>
        <taxon>asterids</taxon>
        <taxon>lamiids</taxon>
        <taxon>Solanales</taxon>
        <taxon>Solanaceae</taxon>
        <taxon>Solanoideae</taxon>
        <taxon>Datureae</taxon>
        <taxon>Datura</taxon>
    </lineage>
</organism>
<dbReference type="Gene3D" id="2.170.270.10">
    <property type="entry name" value="SET domain"/>
    <property type="match status" value="1"/>
</dbReference>
<keyword evidence="4" id="KW-0808">Transferase</keyword>
<keyword evidence="3" id="KW-0489">Methyltransferase</keyword>
<keyword evidence="2" id="KW-0158">Chromosome</keyword>
<dbReference type="PROSITE" id="PS50280">
    <property type="entry name" value="SET"/>
    <property type="match status" value="1"/>
</dbReference>
<feature type="domain" description="SET" evidence="8">
    <location>
        <begin position="178"/>
        <end position="312"/>
    </location>
</feature>
<evidence type="ECO:0000256" key="2">
    <source>
        <dbReference type="ARBA" id="ARBA00022454"/>
    </source>
</evidence>
<gene>
    <name evidence="10" type="ORF">HAX54_050177</name>
</gene>
<evidence type="ECO:0000259" key="8">
    <source>
        <dbReference type="PROSITE" id="PS50280"/>
    </source>
</evidence>
<evidence type="ECO:0000256" key="4">
    <source>
        <dbReference type="ARBA" id="ARBA00022679"/>
    </source>
</evidence>
<keyword evidence="6" id="KW-0479">Metal-binding</keyword>